<comment type="caution">
    <text evidence="2">The sequence shown here is derived from an EMBL/GenBank/DDBJ whole genome shotgun (WGS) entry which is preliminary data.</text>
</comment>
<keyword evidence="3" id="KW-1185">Reference proteome</keyword>
<gene>
    <name evidence="2" type="ORF">IQ241_05760</name>
</gene>
<dbReference type="AlphaFoldDB" id="A0A8J7DMJ6"/>
<organism evidence="2 3">
    <name type="scientific">Vasconcelosia minhoensis LEGE 07310</name>
    <dbReference type="NCBI Taxonomy" id="915328"/>
    <lineage>
        <taxon>Bacteria</taxon>
        <taxon>Bacillati</taxon>
        <taxon>Cyanobacteriota</taxon>
        <taxon>Cyanophyceae</taxon>
        <taxon>Nodosilineales</taxon>
        <taxon>Cymatolegaceae</taxon>
        <taxon>Vasconcelosia</taxon>
        <taxon>Vasconcelosia minhoensis</taxon>
    </lineage>
</organism>
<evidence type="ECO:0000313" key="3">
    <source>
        <dbReference type="Proteomes" id="UP000636505"/>
    </source>
</evidence>
<keyword evidence="1" id="KW-0472">Membrane</keyword>
<evidence type="ECO:0000256" key="1">
    <source>
        <dbReference type="SAM" id="Phobius"/>
    </source>
</evidence>
<dbReference type="RefSeq" id="WP_193905466.1">
    <property type="nucleotide sequence ID" value="NZ_JADEXG010000009.1"/>
</dbReference>
<reference evidence="2" key="1">
    <citation type="submission" date="2020-10" db="EMBL/GenBank/DDBJ databases">
        <authorList>
            <person name="Castelo-Branco R."/>
            <person name="Eusebio N."/>
            <person name="Adriana R."/>
            <person name="Vieira A."/>
            <person name="Brugerolle De Fraissinette N."/>
            <person name="Rezende De Castro R."/>
            <person name="Schneider M.P."/>
            <person name="Vasconcelos V."/>
            <person name="Leao P.N."/>
        </authorList>
    </citation>
    <scope>NUCLEOTIDE SEQUENCE</scope>
    <source>
        <strain evidence="2">LEGE 07310</strain>
    </source>
</reference>
<accession>A0A8J7DMJ6</accession>
<protein>
    <recommendedName>
        <fullName evidence="4">CBS domain-containing protein</fullName>
    </recommendedName>
</protein>
<keyword evidence="1" id="KW-1133">Transmembrane helix</keyword>
<feature type="transmembrane region" description="Helical" evidence="1">
    <location>
        <begin position="21"/>
        <end position="40"/>
    </location>
</feature>
<dbReference type="EMBL" id="JADEXG010000009">
    <property type="protein sequence ID" value="MBE9076805.1"/>
    <property type="molecule type" value="Genomic_DNA"/>
</dbReference>
<sequence>MRDMKIPDVRTTPDARTFLALFIPVIAILSALILSITIIVNDDEDTTASERGQIVFNATLPLFGTWVGTVLAYYFAKDNFEAASQSVRKSAELAQLTSQVSQGELQSTLVTVAMTAKSKMFFKYSTDTIALDEIVRQLERRGLRRLPILEDATAQTTRQTTSPDSSEEILAFPKGIIYIEDILKYLYFRSPKASESPTLQNFLQEVSKERPFALVGEEATLSTAKEAIDKIPDCNDAFVTKTGRQDSEVVGFLTNTDIGNYTKV</sequence>
<dbReference type="Proteomes" id="UP000636505">
    <property type="component" value="Unassembled WGS sequence"/>
</dbReference>
<evidence type="ECO:0008006" key="4">
    <source>
        <dbReference type="Google" id="ProtNLM"/>
    </source>
</evidence>
<proteinExistence type="predicted"/>
<evidence type="ECO:0000313" key="2">
    <source>
        <dbReference type="EMBL" id="MBE9076805.1"/>
    </source>
</evidence>
<name>A0A8J7DMJ6_9CYAN</name>
<keyword evidence="1" id="KW-0812">Transmembrane</keyword>
<feature type="transmembrane region" description="Helical" evidence="1">
    <location>
        <begin position="52"/>
        <end position="76"/>
    </location>
</feature>